<keyword evidence="4" id="KW-1185">Reference proteome</keyword>
<accession>A0AAV9E5H9</accession>
<sequence>MAIVSLMFFVVLGIEVVAGRTHSSLQESEIDRQLKLLNKPALKSIQTQYGDIFDCVDINKQPALDHPLLANHKIKVSPRTFGDHLTRFYGYWADQKNQQWWLSLNREPIGYWPMSILLDFQDTAGFVEWGGEVSGPSKLLSPAMGSGYFAKEGEGIAGAFQYLAFVDDGDTKSTYLHPGDAYTQSTNPACYTVTDPVEVYSSFYYGGPGFC</sequence>
<reference evidence="3" key="1">
    <citation type="journal article" date="2023" name="Nat. Commun.">
        <title>Diploid and tetraploid genomes of Acorus and the evolution of monocots.</title>
        <authorList>
            <person name="Ma L."/>
            <person name="Liu K.W."/>
            <person name="Li Z."/>
            <person name="Hsiao Y.Y."/>
            <person name="Qi Y."/>
            <person name="Fu T."/>
            <person name="Tang G.D."/>
            <person name="Zhang D."/>
            <person name="Sun W.H."/>
            <person name="Liu D.K."/>
            <person name="Li Y."/>
            <person name="Chen G.Z."/>
            <person name="Liu X.D."/>
            <person name="Liao X.Y."/>
            <person name="Jiang Y.T."/>
            <person name="Yu X."/>
            <person name="Hao Y."/>
            <person name="Huang J."/>
            <person name="Zhao X.W."/>
            <person name="Ke S."/>
            <person name="Chen Y.Y."/>
            <person name="Wu W.L."/>
            <person name="Hsu J.L."/>
            <person name="Lin Y.F."/>
            <person name="Huang M.D."/>
            <person name="Li C.Y."/>
            <person name="Huang L."/>
            <person name="Wang Z.W."/>
            <person name="Zhao X."/>
            <person name="Zhong W.Y."/>
            <person name="Peng D.H."/>
            <person name="Ahmad S."/>
            <person name="Lan S."/>
            <person name="Zhang J.S."/>
            <person name="Tsai W.C."/>
            <person name="Van de Peer Y."/>
            <person name="Liu Z.J."/>
        </authorList>
    </citation>
    <scope>NUCLEOTIDE SEQUENCE</scope>
    <source>
        <strain evidence="3">CP</strain>
    </source>
</reference>
<dbReference type="InterPro" id="IPR053168">
    <property type="entry name" value="Glutamic_endopeptidase"/>
</dbReference>
<reference evidence="3" key="2">
    <citation type="submission" date="2023-06" db="EMBL/GenBank/DDBJ databases">
        <authorList>
            <person name="Ma L."/>
            <person name="Liu K.-W."/>
            <person name="Li Z."/>
            <person name="Hsiao Y.-Y."/>
            <person name="Qi Y."/>
            <person name="Fu T."/>
            <person name="Tang G."/>
            <person name="Zhang D."/>
            <person name="Sun W.-H."/>
            <person name="Liu D.-K."/>
            <person name="Li Y."/>
            <person name="Chen G.-Z."/>
            <person name="Liu X.-D."/>
            <person name="Liao X.-Y."/>
            <person name="Jiang Y.-T."/>
            <person name="Yu X."/>
            <person name="Hao Y."/>
            <person name="Huang J."/>
            <person name="Zhao X.-W."/>
            <person name="Ke S."/>
            <person name="Chen Y.-Y."/>
            <person name="Wu W.-L."/>
            <person name="Hsu J.-L."/>
            <person name="Lin Y.-F."/>
            <person name="Huang M.-D."/>
            <person name="Li C.-Y."/>
            <person name="Huang L."/>
            <person name="Wang Z.-W."/>
            <person name="Zhao X."/>
            <person name="Zhong W.-Y."/>
            <person name="Peng D.-H."/>
            <person name="Ahmad S."/>
            <person name="Lan S."/>
            <person name="Zhang J.-S."/>
            <person name="Tsai W.-C."/>
            <person name="Van De Peer Y."/>
            <person name="Liu Z.-J."/>
        </authorList>
    </citation>
    <scope>NUCLEOTIDE SEQUENCE</scope>
    <source>
        <strain evidence="3">CP</strain>
        <tissue evidence="3">Leaves</tissue>
    </source>
</reference>
<dbReference type="InterPro" id="IPR025521">
    <property type="entry name" value="Neprosin_propep"/>
</dbReference>
<evidence type="ECO:0000313" key="3">
    <source>
        <dbReference type="EMBL" id="KAK1308637.1"/>
    </source>
</evidence>
<dbReference type="AlphaFoldDB" id="A0AAV9E5H9"/>
<gene>
    <name evidence="3" type="ORF">QJS10_CPA09g01700</name>
</gene>
<dbReference type="Pfam" id="PF03080">
    <property type="entry name" value="Neprosin"/>
    <property type="match status" value="1"/>
</dbReference>
<feature type="chain" id="PRO_5043496835" description="Neprosin PEP catalytic domain-containing protein" evidence="1">
    <location>
        <begin position="20"/>
        <end position="211"/>
    </location>
</feature>
<comment type="caution">
    <text evidence="3">The sequence shown here is derived from an EMBL/GenBank/DDBJ whole genome shotgun (WGS) entry which is preliminary data.</text>
</comment>
<evidence type="ECO:0000256" key="1">
    <source>
        <dbReference type="SAM" id="SignalP"/>
    </source>
</evidence>
<keyword evidence="1" id="KW-0732">Signal</keyword>
<feature type="domain" description="Neprosin PEP catalytic" evidence="2">
    <location>
        <begin position="1"/>
        <end position="211"/>
    </location>
</feature>
<dbReference type="PROSITE" id="PS52045">
    <property type="entry name" value="NEPROSIN_PEP_CD"/>
    <property type="match status" value="1"/>
</dbReference>
<dbReference type="Pfam" id="PF14365">
    <property type="entry name" value="Neprosin_AP"/>
    <property type="match status" value="1"/>
</dbReference>
<dbReference type="PANTHER" id="PTHR31589:SF110">
    <property type="entry name" value="PROTEIN, PUTATIVE (DUF239)-RELATED"/>
    <property type="match status" value="1"/>
</dbReference>
<organism evidence="3 4">
    <name type="scientific">Acorus calamus</name>
    <name type="common">Sweet flag</name>
    <dbReference type="NCBI Taxonomy" id="4465"/>
    <lineage>
        <taxon>Eukaryota</taxon>
        <taxon>Viridiplantae</taxon>
        <taxon>Streptophyta</taxon>
        <taxon>Embryophyta</taxon>
        <taxon>Tracheophyta</taxon>
        <taxon>Spermatophyta</taxon>
        <taxon>Magnoliopsida</taxon>
        <taxon>Liliopsida</taxon>
        <taxon>Acoraceae</taxon>
        <taxon>Acorus</taxon>
    </lineage>
</organism>
<evidence type="ECO:0000259" key="2">
    <source>
        <dbReference type="PROSITE" id="PS52045"/>
    </source>
</evidence>
<protein>
    <recommendedName>
        <fullName evidence="2">Neprosin PEP catalytic domain-containing protein</fullName>
    </recommendedName>
</protein>
<name>A0AAV9E5H9_ACOCL</name>
<evidence type="ECO:0000313" key="4">
    <source>
        <dbReference type="Proteomes" id="UP001180020"/>
    </source>
</evidence>
<dbReference type="Proteomes" id="UP001180020">
    <property type="component" value="Unassembled WGS sequence"/>
</dbReference>
<dbReference type="InterPro" id="IPR004314">
    <property type="entry name" value="Neprosin"/>
</dbReference>
<proteinExistence type="predicted"/>
<dbReference type="PANTHER" id="PTHR31589">
    <property type="entry name" value="PROTEIN, PUTATIVE (DUF239)-RELATED-RELATED"/>
    <property type="match status" value="1"/>
</dbReference>
<feature type="signal peptide" evidence="1">
    <location>
        <begin position="1"/>
        <end position="19"/>
    </location>
</feature>
<dbReference type="EMBL" id="JAUJYO010000009">
    <property type="protein sequence ID" value="KAK1308637.1"/>
    <property type="molecule type" value="Genomic_DNA"/>
</dbReference>